<name>A0A8J4D4I1_9CHLO</name>
<organism evidence="2 3">
    <name type="scientific">Volvox reticuliferus</name>
    <dbReference type="NCBI Taxonomy" id="1737510"/>
    <lineage>
        <taxon>Eukaryota</taxon>
        <taxon>Viridiplantae</taxon>
        <taxon>Chlorophyta</taxon>
        <taxon>core chlorophytes</taxon>
        <taxon>Chlorophyceae</taxon>
        <taxon>CS clade</taxon>
        <taxon>Chlamydomonadales</taxon>
        <taxon>Volvocaceae</taxon>
        <taxon>Volvox</taxon>
    </lineage>
</organism>
<evidence type="ECO:0000313" key="3">
    <source>
        <dbReference type="Proteomes" id="UP000747110"/>
    </source>
</evidence>
<evidence type="ECO:0000313" key="2">
    <source>
        <dbReference type="EMBL" id="GIL93573.1"/>
    </source>
</evidence>
<protein>
    <submittedName>
        <fullName evidence="2">Uncharacterized protein</fullName>
    </submittedName>
</protein>
<comment type="caution">
    <text evidence="2">The sequence shown here is derived from an EMBL/GenBank/DDBJ whole genome shotgun (WGS) entry which is preliminary data.</text>
</comment>
<sequence length="223" mass="25165">MQHWKAEDLVKEQQREWQQLYDDLVKKGTAPGAQPPPREDFIWAMSCVRRRTFSGPYVGSTLQDCLRTAGLVAGLALGNTILGLADPQKTLSAAIAVFLFNVLYEVILSRSLRQYASSMFLTTALPYRTRCRKSFWRQLQHRGQSGVLERRAGEQALLPCSGALQQPMGPCDWVHVFPHRLLCTWLCPAPGASLLLTWVRKGSSPKPSRLRRSSSRLGTPWTW</sequence>
<proteinExistence type="predicted"/>
<accession>A0A8J4D4I1</accession>
<feature type="region of interest" description="Disordered" evidence="1">
    <location>
        <begin position="202"/>
        <end position="223"/>
    </location>
</feature>
<dbReference type="OrthoDB" id="515480at2759"/>
<dbReference type="EMBL" id="BNCP01000122">
    <property type="protein sequence ID" value="GIL93573.1"/>
    <property type="molecule type" value="Genomic_DNA"/>
</dbReference>
<gene>
    <name evidence="2" type="ORF">Vretifemale_20989</name>
</gene>
<dbReference type="AlphaFoldDB" id="A0A8J4D4I1"/>
<dbReference type="Proteomes" id="UP000747110">
    <property type="component" value="Unassembled WGS sequence"/>
</dbReference>
<evidence type="ECO:0000256" key="1">
    <source>
        <dbReference type="SAM" id="MobiDB-lite"/>
    </source>
</evidence>
<reference evidence="2" key="1">
    <citation type="journal article" date="2021" name="Proc. Natl. Acad. Sci. U.S.A.">
        <title>Three genomes in the algal genus Volvox reveal the fate of a haploid sex-determining region after a transition to homothallism.</title>
        <authorList>
            <person name="Yamamoto K."/>
            <person name="Hamaji T."/>
            <person name="Kawai-Toyooka H."/>
            <person name="Matsuzaki R."/>
            <person name="Takahashi F."/>
            <person name="Nishimura Y."/>
            <person name="Kawachi M."/>
            <person name="Noguchi H."/>
            <person name="Minakuchi Y."/>
            <person name="Umen J.G."/>
            <person name="Toyoda A."/>
            <person name="Nozaki H."/>
        </authorList>
    </citation>
    <scope>NUCLEOTIDE SEQUENCE</scope>
    <source>
        <strain evidence="2">NIES-3786</strain>
    </source>
</reference>
<keyword evidence="3" id="KW-1185">Reference proteome</keyword>